<sequence>MIQKCTERQFPPSNVAQVLDSAVTSLKPCCSQNLPIYAEIQKCTSISRSQILALVPS</sequence>
<dbReference type="GO" id="GO:0005654">
    <property type="term" value="C:nucleoplasm"/>
    <property type="evidence" value="ECO:0007669"/>
    <property type="project" value="TreeGrafter"/>
</dbReference>
<proteinExistence type="predicted"/>
<dbReference type="GO" id="GO:0017053">
    <property type="term" value="C:transcription repressor complex"/>
    <property type="evidence" value="ECO:0007669"/>
    <property type="project" value="InterPro"/>
</dbReference>
<dbReference type="GO" id="GO:0006351">
    <property type="term" value="P:DNA-templated transcription"/>
    <property type="evidence" value="ECO:0007669"/>
    <property type="project" value="InterPro"/>
</dbReference>
<accession>A0A2P2QUT6</accession>
<dbReference type="PANTHER" id="PTHR21689">
    <property type="entry name" value="LIN-9"/>
    <property type="match status" value="1"/>
</dbReference>
<dbReference type="GO" id="GO:0051726">
    <property type="term" value="P:regulation of cell cycle"/>
    <property type="evidence" value="ECO:0007669"/>
    <property type="project" value="TreeGrafter"/>
</dbReference>
<dbReference type="PANTHER" id="PTHR21689:SF2">
    <property type="entry name" value="PROTEIN LIN-9 HOMOLOG"/>
    <property type="match status" value="1"/>
</dbReference>
<dbReference type="AlphaFoldDB" id="A0A2P2QUT6"/>
<dbReference type="EMBL" id="GGEC01090279">
    <property type="protein sequence ID" value="MBX70763.1"/>
    <property type="molecule type" value="Transcribed_RNA"/>
</dbReference>
<organism evidence="1">
    <name type="scientific">Rhizophora mucronata</name>
    <name type="common">Asiatic mangrove</name>
    <dbReference type="NCBI Taxonomy" id="61149"/>
    <lineage>
        <taxon>Eukaryota</taxon>
        <taxon>Viridiplantae</taxon>
        <taxon>Streptophyta</taxon>
        <taxon>Embryophyta</taxon>
        <taxon>Tracheophyta</taxon>
        <taxon>Spermatophyta</taxon>
        <taxon>Magnoliopsida</taxon>
        <taxon>eudicotyledons</taxon>
        <taxon>Gunneridae</taxon>
        <taxon>Pentapetalae</taxon>
        <taxon>rosids</taxon>
        <taxon>fabids</taxon>
        <taxon>Malpighiales</taxon>
        <taxon>Rhizophoraceae</taxon>
        <taxon>Rhizophora</taxon>
    </lineage>
</organism>
<reference evidence="1" key="1">
    <citation type="submission" date="2018-02" db="EMBL/GenBank/DDBJ databases">
        <title>Rhizophora mucronata_Transcriptome.</title>
        <authorList>
            <person name="Meera S.P."/>
            <person name="Sreeshan A."/>
            <person name="Augustine A."/>
        </authorList>
    </citation>
    <scope>NUCLEOTIDE SEQUENCE</scope>
    <source>
        <tissue evidence="1">Leaf</tissue>
    </source>
</reference>
<protein>
    <submittedName>
        <fullName evidence="1">Uncharacterized protein</fullName>
    </submittedName>
</protein>
<name>A0A2P2QUT6_RHIMU</name>
<evidence type="ECO:0000313" key="1">
    <source>
        <dbReference type="EMBL" id="MBX70763.1"/>
    </source>
</evidence>
<dbReference type="GO" id="GO:0006357">
    <property type="term" value="P:regulation of transcription by RNA polymerase II"/>
    <property type="evidence" value="ECO:0007669"/>
    <property type="project" value="TreeGrafter"/>
</dbReference>
<dbReference type="GO" id="GO:0003677">
    <property type="term" value="F:DNA binding"/>
    <property type="evidence" value="ECO:0007669"/>
    <property type="project" value="TreeGrafter"/>
</dbReference>
<dbReference type="InterPro" id="IPR010561">
    <property type="entry name" value="LIN-9/ALY1"/>
</dbReference>